<gene>
    <name evidence="4" type="ORF">ACFSC7_15380</name>
</gene>
<name>A0ABW4JYU7_9HYPH</name>
<proteinExistence type="inferred from homology"/>
<dbReference type="InterPro" id="IPR011419">
    <property type="entry name" value="ATP12_ATP_synth-F1-assembly"/>
</dbReference>
<comment type="similarity">
    <text evidence="1">Belongs to the ATP12 family.</text>
</comment>
<dbReference type="Pfam" id="PF07542">
    <property type="entry name" value="ATP12"/>
    <property type="match status" value="1"/>
</dbReference>
<evidence type="ECO:0000256" key="3">
    <source>
        <dbReference type="ARBA" id="ARBA00023186"/>
    </source>
</evidence>
<comment type="caution">
    <text evidence="4">The sequence shown here is derived from an EMBL/GenBank/DDBJ whole genome shotgun (WGS) entry which is preliminary data.</text>
</comment>
<dbReference type="PANTHER" id="PTHR21013:SF10">
    <property type="entry name" value="ATP SYNTHASE MITOCHONDRIAL F1 COMPLEX ASSEMBLY FACTOR 2"/>
    <property type="match status" value="1"/>
</dbReference>
<dbReference type="EMBL" id="JBHUFA010000012">
    <property type="protein sequence ID" value="MFD1696899.1"/>
    <property type="molecule type" value="Genomic_DNA"/>
</dbReference>
<evidence type="ECO:0000313" key="5">
    <source>
        <dbReference type="Proteomes" id="UP001597327"/>
    </source>
</evidence>
<dbReference type="SUPFAM" id="SSF160909">
    <property type="entry name" value="ATP12-like"/>
    <property type="match status" value="1"/>
</dbReference>
<evidence type="ECO:0000313" key="4">
    <source>
        <dbReference type="EMBL" id="MFD1696899.1"/>
    </source>
</evidence>
<evidence type="ECO:0000256" key="2">
    <source>
        <dbReference type="ARBA" id="ARBA00022946"/>
    </source>
</evidence>
<dbReference type="Gene3D" id="3.30.2180.10">
    <property type="entry name" value="ATP12-like"/>
    <property type="match status" value="1"/>
</dbReference>
<keyword evidence="3" id="KW-0143">Chaperone</keyword>
<organism evidence="4 5">
    <name type="scientific">Roseibium aestuarii</name>
    <dbReference type="NCBI Taxonomy" id="2600299"/>
    <lineage>
        <taxon>Bacteria</taxon>
        <taxon>Pseudomonadati</taxon>
        <taxon>Pseudomonadota</taxon>
        <taxon>Alphaproteobacteria</taxon>
        <taxon>Hyphomicrobiales</taxon>
        <taxon>Stappiaceae</taxon>
        <taxon>Roseibium</taxon>
    </lineage>
</organism>
<dbReference type="RefSeq" id="WP_149892346.1">
    <property type="nucleotide sequence ID" value="NZ_JBHUFA010000012.1"/>
</dbReference>
<sequence>MRDDLTRASETDKSPEQLAQELSKRELPKRFYQVATHAAVEGGFTVHLDGRAVKTPGKAPLVVAAEPLARAMAAEWQAQEKVIDPGQMPLTRIVNSAIDAVALRQAEVADDAAKYCGTDLLCYRADGPDALVERQRRHWDPVLAWAEELLGGRFVLIEGLIHRSQPESLLKAYRARLDGLDPLRLAAFHTAVTLTGSAVLALALAEGRLTPDETWSAAHVDEDYNIDLWGQDAQAAQIRAYKKAEFDAASLILKG</sequence>
<dbReference type="PANTHER" id="PTHR21013">
    <property type="entry name" value="ATP SYNTHASE MITOCHONDRIAL F1 COMPLEX ASSEMBLY FACTOR 2/ATP12 PROTEIN, MITOCHONDRIAL PRECURSOR"/>
    <property type="match status" value="1"/>
</dbReference>
<evidence type="ECO:0000256" key="1">
    <source>
        <dbReference type="ARBA" id="ARBA00008231"/>
    </source>
</evidence>
<protein>
    <submittedName>
        <fullName evidence="4">ATP12 family chaperone protein</fullName>
    </submittedName>
</protein>
<keyword evidence="2" id="KW-0809">Transit peptide</keyword>
<reference evidence="5" key="1">
    <citation type="journal article" date="2019" name="Int. J. Syst. Evol. Microbiol.">
        <title>The Global Catalogue of Microorganisms (GCM) 10K type strain sequencing project: providing services to taxonomists for standard genome sequencing and annotation.</title>
        <authorList>
            <consortium name="The Broad Institute Genomics Platform"/>
            <consortium name="The Broad Institute Genome Sequencing Center for Infectious Disease"/>
            <person name="Wu L."/>
            <person name="Ma J."/>
        </authorList>
    </citation>
    <scope>NUCLEOTIDE SEQUENCE [LARGE SCALE GENOMIC DNA]</scope>
    <source>
        <strain evidence="5">JCM 3369</strain>
    </source>
</reference>
<dbReference type="Proteomes" id="UP001597327">
    <property type="component" value="Unassembled WGS sequence"/>
</dbReference>
<dbReference type="Gene3D" id="1.10.3580.10">
    <property type="entry name" value="ATP12 ATPase"/>
    <property type="match status" value="1"/>
</dbReference>
<keyword evidence="5" id="KW-1185">Reference proteome</keyword>
<dbReference type="InterPro" id="IPR023335">
    <property type="entry name" value="ATP12_ortho_dom_sf"/>
</dbReference>
<dbReference type="InterPro" id="IPR042272">
    <property type="entry name" value="ATP12_ATP_synth-F1-assembly_N"/>
</dbReference>
<accession>A0ABW4JYU7</accession>